<dbReference type="InterPro" id="IPR005135">
    <property type="entry name" value="Endo/exonuclease/phosphatase"/>
</dbReference>
<dbReference type="Proteomes" id="UP000191116">
    <property type="component" value="Unassembled WGS sequence"/>
</dbReference>
<evidence type="ECO:0000256" key="1">
    <source>
        <dbReference type="ARBA" id="ARBA00022801"/>
    </source>
</evidence>
<dbReference type="EMBL" id="FUWP01000004">
    <property type="protein sequence ID" value="SKA10441.1"/>
    <property type="molecule type" value="Genomic_DNA"/>
</dbReference>
<dbReference type="PANTHER" id="PTHR15822:SF23">
    <property type="entry name" value="ENDONUCLEASE_EXONUCLEASE_PHOSPHATASE FAMILY PROTEIN"/>
    <property type="match status" value="1"/>
</dbReference>
<dbReference type="CDD" id="cd09079">
    <property type="entry name" value="RgfB-like"/>
    <property type="match status" value="1"/>
</dbReference>
<evidence type="ECO:0000313" key="3">
    <source>
        <dbReference type="EMBL" id="SKA10441.1"/>
    </source>
</evidence>
<keyword evidence="1 3" id="KW-0378">Hydrolase</keyword>
<name>A0A1T4R470_9GAMM</name>
<dbReference type="SUPFAM" id="SSF56219">
    <property type="entry name" value="DNase I-like"/>
    <property type="match status" value="1"/>
</dbReference>
<reference evidence="3 4" key="1">
    <citation type="submission" date="2017-02" db="EMBL/GenBank/DDBJ databases">
        <authorList>
            <person name="Peterson S.W."/>
        </authorList>
    </citation>
    <scope>NUCLEOTIDE SEQUENCE [LARGE SCALE GENOMIC DNA]</scope>
    <source>
        <strain evidence="3 4">CECT 9189</strain>
    </source>
</reference>
<dbReference type="AlphaFoldDB" id="A0A1T4R470"/>
<accession>A0A1T4R470</accession>
<dbReference type="RefSeq" id="WP_210436069.1">
    <property type="nucleotide sequence ID" value="NZ_AP024855.1"/>
</dbReference>
<sequence length="270" mass="31400">MKLLTLNTHSWQEDKQLQKLEIVAQAIIDQNCDVIALQEVNQHQLSGVVNESIYSNSLVHTDNYGYLLQQKLAELGHNYQLTWDFVHQSYEVYQEGLAFLSRLPIIEHQVIDLNDNYNESNWKHRRAVRIKVAYQQQELDFYNCHCGWWNDEESSFSEHLNRITATLSSRLSFLLGDFNNPSHVRHQGYDCALQCHLFDCYTMAESKDAGITVVKNIDGWQQNSQALRLDYIFSNQQLAVKQHQVIFNGHFYDVVSDHFGVITEVSISTE</sequence>
<dbReference type="Gene3D" id="3.60.10.10">
    <property type="entry name" value="Endonuclease/exonuclease/phosphatase"/>
    <property type="match status" value="1"/>
</dbReference>
<protein>
    <submittedName>
        <fullName evidence="3">Maltose 6'-phosphate phosphatase</fullName>
        <ecNumber evidence="3">3.1.3.90</ecNumber>
    </submittedName>
</protein>
<dbReference type="InterPro" id="IPR036691">
    <property type="entry name" value="Endo/exonu/phosph_ase_sf"/>
</dbReference>
<dbReference type="Pfam" id="PF03372">
    <property type="entry name" value="Exo_endo_phos"/>
    <property type="match status" value="1"/>
</dbReference>
<evidence type="ECO:0000259" key="2">
    <source>
        <dbReference type="Pfam" id="PF03372"/>
    </source>
</evidence>
<dbReference type="EC" id="3.1.3.90" evidence="3"/>
<proteinExistence type="predicted"/>
<dbReference type="PANTHER" id="PTHR15822">
    <property type="entry name" value="TRAF AND TNF RECEPTOR-ASSOCIATED PROTEIN"/>
    <property type="match status" value="1"/>
</dbReference>
<feature type="domain" description="Endonuclease/exonuclease/phosphatase" evidence="2">
    <location>
        <begin position="19"/>
        <end position="258"/>
    </location>
</feature>
<evidence type="ECO:0000313" key="4">
    <source>
        <dbReference type="Proteomes" id="UP000191116"/>
    </source>
</evidence>
<dbReference type="GO" id="GO:0016787">
    <property type="term" value="F:hydrolase activity"/>
    <property type="evidence" value="ECO:0007669"/>
    <property type="project" value="UniProtKB-KW"/>
</dbReference>
<organism evidence="3 4">
    <name type="scientific">Photobacterium toruni</name>
    <dbReference type="NCBI Taxonomy" id="1935446"/>
    <lineage>
        <taxon>Bacteria</taxon>
        <taxon>Pseudomonadati</taxon>
        <taxon>Pseudomonadota</taxon>
        <taxon>Gammaproteobacteria</taxon>
        <taxon>Vibrionales</taxon>
        <taxon>Vibrionaceae</taxon>
        <taxon>Photobacterium</taxon>
    </lineage>
</organism>
<dbReference type="InterPro" id="IPR051547">
    <property type="entry name" value="TDP2-like"/>
</dbReference>
<gene>
    <name evidence="3" type="primary">mapP</name>
    <name evidence="3" type="ORF">CZ814_01168</name>
</gene>